<dbReference type="EMBL" id="BAAANY010000008">
    <property type="protein sequence ID" value="GAA1673061.1"/>
    <property type="molecule type" value="Genomic_DNA"/>
</dbReference>
<gene>
    <name evidence="2" type="ORF">GCM10009765_22970</name>
</gene>
<keyword evidence="3" id="KW-1185">Reference proteome</keyword>
<keyword evidence="1" id="KW-0732">Signal</keyword>
<comment type="caution">
    <text evidence="2">The sequence shown here is derived from an EMBL/GenBank/DDBJ whole genome shotgun (WGS) entry which is preliminary data.</text>
</comment>
<proteinExistence type="predicted"/>
<organism evidence="2 3">
    <name type="scientific">Fodinicola feengrottensis</name>
    <dbReference type="NCBI Taxonomy" id="435914"/>
    <lineage>
        <taxon>Bacteria</taxon>
        <taxon>Bacillati</taxon>
        <taxon>Actinomycetota</taxon>
        <taxon>Actinomycetes</taxon>
        <taxon>Mycobacteriales</taxon>
        <taxon>Fodinicola</taxon>
    </lineage>
</organism>
<feature type="signal peptide" evidence="1">
    <location>
        <begin position="1"/>
        <end position="30"/>
    </location>
</feature>
<evidence type="ECO:0000313" key="2">
    <source>
        <dbReference type="EMBL" id="GAA1673061.1"/>
    </source>
</evidence>
<protein>
    <recommendedName>
        <fullName evidence="4">CUB domain-containing protein</fullName>
    </recommendedName>
</protein>
<reference evidence="2 3" key="1">
    <citation type="journal article" date="2019" name="Int. J. Syst. Evol. Microbiol.">
        <title>The Global Catalogue of Microorganisms (GCM) 10K type strain sequencing project: providing services to taxonomists for standard genome sequencing and annotation.</title>
        <authorList>
            <consortium name="The Broad Institute Genomics Platform"/>
            <consortium name="The Broad Institute Genome Sequencing Center for Infectious Disease"/>
            <person name="Wu L."/>
            <person name="Ma J."/>
        </authorList>
    </citation>
    <scope>NUCLEOTIDE SEQUENCE [LARGE SCALE GENOMIC DNA]</scope>
    <source>
        <strain evidence="2 3">JCM 14718</strain>
    </source>
</reference>
<dbReference type="Proteomes" id="UP001500618">
    <property type="component" value="Unassembled WGS sequence"/>
</dbReference>
<name>A0ABN2GL66_9ACTN</name>
<accession>A0ABN2GL66</accession>
<sequence>MRNDTRILLSGVLTLLFTMLCMSGGTGAAAASRGPAKTTLSESQRTAASSAVARQQVVTSTVVLGPGSITEITEQCPPTMRATSGGESNNSVGGITLVGTFPNAIGSEWLVMVRNDSAISAQIQAYAVCFAGLSNYNLVSYETSVNPGEGKFAQSFCPSGQQVLGGGGVSSSWTVNVEESAAEYSSWAFTIYNYGPTAVTSTVEAVCGSGIVNYQRVNNPEKILEPGQSGMQSLDCPAGTVVVGGGGFGPRITDSFPVTNQTWRINVKNDDTQYQGGFAVQMYCGA</sequence>
<feature type="chain" id="PRO_5045429752" description="CUB domain-containing protein" evidence="1">
    <location>
        <begin position="31"/>
        <end position="286"/>
    </location>
</feature>
<dbReference type="RefSeq" id="WP_163568819.1">
    <property type="nucleotide sequence ID" value="NZ_BAAANY010000008.1"/>
</dbReference>
<evidence type="ECO:0000313" key="3">
    <source>
        <dbReference type="Proteomes" id="UP001500618"/>
    </source>
</evidence>
<evidence type="ECO:0000256" key="1">
    <source>
        <dbReference type="SAM" id="SignalP"/>
    </source>
</evidence>
<evidence type="ECO:0008006" key="4">
    <source>
        <dbReference type="Google" id="ProtNLM"/>
    </source>
</evidence>